<dbReference type="AlphaFoldDB" id="A0A0F9BGR8"/>
<protein>
    <submittedName>
        <fullName evidence="1">Uncharacterized protein</fullName>
    </submittedName>
</protein>
<sequence length="80" mass="9575">MDEDEVNFVCPNCRVLALAVARDREDKPRPRPECPTDFGHFALHVWGLEWQLYIVDQWNRVILCENCGTEHRYWQDEVKD</sequence>
<evidence type="ECO:0000313" key="1">
    <source>
        <dbReference type="EMBL" id="KKK83621.1"/>
    </source>
</evidence>
<dbReference type="EMBL" id="LAZR01052137">
    <property type="protein sequence ID" value="KKK83621.1"/>
    <property type="molecule type" value="Genomic_DNA"/>
</dbReference>
<accession>A0A0F9BGR8</accession>
<gene>
    <name evidence="1" type="ORF">LCGC14_2791510</name>
</gene>
<organism evidence="1">
    <name type="scientific">marine sediment metagenome</name>
    <dbReference type="NCBI Taxonomy" id="412755"/>
    <lineage>
        <taxon>unclassified sequences</taxon>
        <taxon>metagenomes</taxon>
        <taxon>ecological metagenomes</taxon>
    </lineage>
</organism>
<name>A0A0F9BGR8_9ZZZZ</name>
<comment type="caution">
    <text evidence="1">The sequence shown here is derived from an EMBL/GenBank/DDBJ whole genome shotgun (WGS) entry which is preliminary data.</text>
</comment>
<proteinExistence type="predicted"/>
<reference evidence="1" key="1">
    <citation type="journal article" date="2015" name="Nature">
        <title>Complex archaea that bridge the gap between prokaryotes and eukaryotes.</title>
        <authorList>
            <person name="Spang A."/>
            <person name="Saw J.H."/>
            <person name="Jorgensen S.L."/>
            <person name="Zaremba-Niedzwiedzka K."/>
            <person name="Martijn J."/>
            <person name="Lind A.E."/>
            <person name="van Eijk R."/>
            <person name="Schleper C."/>
            <person name="Guy L."/>
            <person name="Ettema T.J."/>
        </authorList>
    </citation>
    <scope>NUCLEOTIDE SEQUENCE</scope>
</reference>